<dbReference type="EMBL" id="QOVM01000001">
    <property type="protein sequence ID" value="RXG24331.1"/>
    <property type="molecule type" value="Genomic_DNA"/>
</dbReference>
<evidence type="ECO:0000313" key="2">
    <source>
        <dbReference type="EMBL" id="RXG24331.1"/>
    </source>
</evidence>
<evidence type="ECO:0000313" key="3">
    <source>
        <dbReference type="Proteomes" id="UP000289238"/>
    </source>
</evidence>
<reference evidence="2 3" key="1">
    <citation type="submission" date="2018-07" db="EMBL/GenBank/DDBJ databases">
        <title>Leeuwenhoekiella genomics.</title>
        <authorList>
            <person name="Tahon G."/>
            <person name="Willems A."/>
        </authorList>
    </citation>
    <scope>NUCLEOTIDE SEQUENCE [LARGE SCALE GENOMIC DNA]</scope>
    <source>
        <strain evidence="2 3">LMG 22550</strain>
    </source>
</reference>
<feature type="transmembrane region" description="Helical" evidence="1">
    <location>
        <begin position="43"/>
        <end position="68"/>
    </location>
</feature>
<proteinExistence type="predicted"/>
<dbReference type="RefSeq" id="WP_128756080.1">
    <property type="nucleotide sequence ID" value="NZ_QOVM01000001.1"/>
</dbReference>
<evidence type="ECO:0000256" key="1">
    <source>
        <dbReference type="SAM" id="Phobius"/>
    </source>
</evidence>
<keyword evidence="1" id="KW-0812">Transmembrane</keyword>
<protein>
    <submittedName>
        <fullName evidence="2">Uncharacterized protein</fullName>
    </submittedName>
</protein>
<feature type="transmembrane region" description="Helical" evidence="1">
    <location>
        <begin position="74"/>
        <end position="93"/>
    </location>
</feature>
<comment type="caution">
    <text evidence="2">The sequence shown here is derived from an EMBL/GenBank/DDBJ whole genome shotgun (WGS) entry which is preliminary data.</text>
</comment>
<sequence length="151" mass="17183">MSIFNISKHINVVADDAKKYLDSSIEYYKLDIFKKSMSGAVSLVNLLVMGSICVIFVLFISVGLAIIIGESLNSVSYGYFIMGGFYLLILLLYRTFGKPIITKIVLTKYSEIFFQEDEDDFKKEDYSKKAEDTTVIYQQDVEPIRATHESL</sequence>
<dbReference type="Proteomes" id="UP000289238">
    <property type="component" value="Unassembled WGS sequence"/>
</dbReference>
<organism evidence="2 3">
    <name type="scientific">Leeuwenhoekiella aequorea</name>
    <dbReference type="NCBI Taxonomy" id="283736"/>
    <lineage>
        <taxon>Bacteria</taxon>
        <taxon>Pseudomonadati</taxon>
        <taxon>Bacteroidota</taxon>
        <taxon>Flavobacteriia</taxon>
        <taxon>Flavobacteriales</taxon>
        <taxon>Flavobacteriaceae</taxon>
        <taxon>Leeuwenhoekiella</taxon>
    </lineage>
</organism>
<name>A0A4Q0PCG4_9FLAO</name>
<accession>A0A4Q0PCG4</accession>
<keyword evidence="1" id="KW-0472">Membrane</keyword>
<gene>
    <name evidence="2" type="ORF">DSM00_119</name>
</gene>
<keyword evidence="3" id="KW-1185">Reference proteome</keyword>
<dbReference type="OrthoDB" id="1144182at2"/>
<keyword evidence="1" id="KW-1133">Transmembrane helix</keyword>
<dbReference type="AlphaFoldDB" id="A0A4Q0PCG4"/>